<name>A0ABN1HY42_9SPHN</name>
<dbReference type="InterPro" id="IPR029063">
    <property type="entry name" value="SAM-dependent_MTases_sf"/>
</dbReference>
<dbReference type="InterPro" id="IPR050390">
    <property type="entry name" value="C5-Methyltransferase"/>
</dbReference>
<dbReference type="PRINTS" id="PR00105">
    <property type="entry name" value="C5METTRFRASE"/>
</dbReference>
<evidence type="ECO:0000256" key="7">
    <source>
        <dbReference type="PROSITE-ProRule" id="PRU01016"/>
    </source>
</evidence>
<dbReference type="Gene3D" id="3.40.50.150">
    <property type="entry name" value="Vaccinia Virus protein VP39"/>
    <property type="match status" value="1"/>
</dbReference>
<proteinExistence type="inferred from homology"/>
<organism evidence="9 10">
    <name type="scientific">Sphingomonas insulae</name>
    <dbReference type="NCBI Taxonomy" id="424800"/>
    <lineage>
        <taxon>Bacteria</taxon>
        <taxon>Pseudomonadati</taxon>
        <taxon>Pseudomonadota</taxon>
        <taxon>Alphaproteobacteria</taxon>
        <taxon>Sphingomonadales</taxon>
        <taxon>Sphingomonadaceae</taxon>
        <taxon>Sphingomonas</taxon>
    </lineage>
</organism>
<sequence>MVAPTNSAEPPRPALPAVASVVDLFCGAGGLAHGFRNEGFSIAAGIDLDPACEYAFEYNNASRFIRRDVDELTANDLCSLYPESGRRVLVGCAPCQPFSTYNQKGRGKAKYALVEKFSRLIAECEPDVVSMENVPKLADFDGGRLLGDFEARLKAKNYHVFRGIVPMVQYGLPQKRNRLVVLASKLGKIELEQPEVLAQARSVRDEIGDLPPLAAGGVDACDPLHRSAKLSELNLRRIRASRPGGSWADWEEDLVADCHRSASGSTYRSVYGRMTWNDPSPTMTTLFYGFGNGRFGHPEQDRALSLREGAMLQSFPRDYEFVRPGDRVNMRSVGRLIGNAVPVALGRVIARSVRRHLAAYPA</sequence>
<evidence type="ECO:0000256" key="1">
    <source>
        <dbReference type="ARBA" id="ARBA00011975"/>
    </source>
</evidence>
<accession>A0ABN1HY42</accession>
<dbReference type="PROSITE" id="PS51679">
    <property type="entry name" value="SAM_MT_C5"/>
    <property type="match status" value="1"/>
</dbReference>
<keyword evidence="2 7" id="KW-0489">Methyltransferase</keyword>
<dbReference type="PANTHER" id="PTHR10629">
    <property type="entry name" value="CYTOSINE-SPECIFIC METHYLTRANSFERASE"/>
    <property type="match status" value="1"/>
</dbReference>
<dbReference type="EMBL" id="BAAAES010000009">
    <property type="protein sequence ID" value="GAA0672592.1"/>
    <property type="molecule type" value="Genomic_DNA"/>
</dbReference>
<comment type="caution">
    <text evidence="9">The sequence shown here is derived from an EMBL/GenBank/DDBJ whole genome shotgun (WGS) entry which is preliminary data.</text>
</comment>
<comment type="catalytic activity">
    <reaction evidence="6">
        <text>a 2'-deoxycytidine in DNA + S-adenosyl-L-methionine = a 5-methyl-2'-deoxycytidine in DNA + S-adenosyl-L-homocysteine + H(+)</text>
        <dbReference type="Rhea" id="RHEA:13681"/>
        <dbReference type="Rhea" id="RHEA-COMP:11369"/>
        <dbReference type="Rhea" id="RHEA-COMP:11370"/>
        <dbReference type="ChEBI" id="CHEBI:15378"/>
        <dbReference type="ChEBI" id="CHEBI:57856"/>
        <dbReference type="ChEBI" id="CHEBI:59789"/>
        <dbReference type="ChEBI" id="CHEBI:85452"/>
        <dbReference type="ChEBI" id="CHEBI:85454"/>
        <dbReference type="EC" id="2.1.1.37"/>
    </reaction>
</comment>
<dbReference type="SUPFAM" id="SSF53335">
    <property type="entry name" value="S-adenosyl-L-methionine-dependent methyltransferases"/>
    <property type="match status" value="1"/>
</dbReference>
<evidence type="ECO:0000256" key="2">
    <source>
        <dbReference type="ARBA" id="ARBA00022603"/>
    </source>
</evidence>
<evidence type="ECO:0000256" key="4">
    <source>
        <dbReference type="ARBA" id="ARBA00022691"/>
    </source>
</evidence>
<evidence type="ECO:0000256" key="3">
    <source>
        <dbReference type="ARBA" id="ARBA00022679"/>
    </source>
</evidence>
<protein>
    <recommendedName>
        <fullName evidence="1">DNA (cytosine-5-)-methyltransferase</fullName>
        <ecNumber evidence="1">2.1.1.37</ecNumber>
    </recommendedName>
</protein>
<keyword evidence="4 7" id="KW-0949">S-adenosyl-L-methionine</keyword>
<evidence type="ECO:0000256" key="8">
    <source>
        <dbReference type="RuleBase" id="RU000416"/>
    </source>
</evidence>
<dbReference type="EC" id="2.1.1.37" evidence="1"/>
<dbReference type="Proteomes" id="UP001500238">
    <property type="component" value="Unassembled WGS sequence"/>
</dbReference>
<dbReference type="PANTHER" id="PTHR10629:SF52">
    <property type="entry name" value="DNA (CYTOSINE-5)-METHYLTRANSFERASE 1"/>
    <property type="match status" value="1"/>
</dbReference>
<dbReference type="Gene3D" id="3.90.120.10">
    <property type="entry name" value="DNA Methylase, subunit A, domain 2"/>
    <property type="match status" value="1"/>
</dbReference>
<dbReference type="GO" id="GO:0008168">
    <property type="term" value="F:methyltransferase activity"/>
    <property type="evidence" value="ECO:0007669"/>
    <property type="project" value="UniProtKB-KW"/>
</dbReference>
<dbReference type="PROSITE" id="PS00095">
    <property type="entry name" value="C5_MTASE_2"/>
    <property type="match status" value="1"/>
</dbReference>
<keyword evidence="10" id="KW-1185">Reference proteome</keyword>
<comment type="similarity">
    <text evidence="7 8">Belongs to the class I-like SAM-binding methyltransferase superfamily. C5-methyltransferase family.</text>
</comment>
<dbReference type="InterPro" id="IPR001525">
    <property type="entry name" value="C5_MeTfrase"/>
</dbReference>
<keyword evidence="5" id="KW-0680">Restriction system</keyword>
<evidence type="ECO:0000313" key="9">
    <source>
        <dbReference type="EMBL" id="GAA0672592.1"/>
    </source>
</evidence>
<keyword evidence="3 7" id="KW-0808">Transferase</keyword>
<evidence type="ECO:0000313" key="10">
    <source>
        <dbReference type="Proteomes" id="UP001500238"/>
    </source>
</evidence>
<dbReference type="NCBIfam" id="TIGR00675">
    <property type="entry name" value="dcm"/>
    <property type="match status" value="1"/>
</dbReference>
<gene>
    <name evidence="9" type="ORF">GCM10009102_24870</name>
</gene>
<feature type="active site" evidence="7">
    <location>
        <position position="95"/>
    </location>
</feature>
<dbReference type="Pfam" id="PF00145">
    <property type="entry name" value="DNA_methylase"/>
    <property type="match status" value="1"/>
</dbReference>
<dbReference type="GO" id="GO:0032259">
    <property type="term" value="P:methylation"/>
    <property type="evidence" value="ECO:0007669"/>
    <property type="project" value="UniProtKB-KW"/>
</dbReference>
<dbReference type="InterPro" id="IPR031303">
    <property type="entry name" value="C5_meth_CS"/>
</dbReference>
<reference evidence="9 10" key="1">
    <citation type="journal article" date="2019" name="Int. J. Syst. Evol. Microbiol.">
        <title>The Global Catalogue of Microorganisms (GCM) 10K type strain sequencing project: providing services to taxonomists for standard genome sequencing and annotation.</title>
        <authorList>
            <consortium name="The Broad Institute Genomics Platform"/>
            <consortium name="The Broad Institute Genome Sequencing Center for Infectious Disease"/>
            <person name="Wu L."/>
            <person name="Ma J."/>
        </authorList>
    </citation>
    <scope>NUCLEOTIDE SEQUENCE [LARGE SCALE GENOMIC DNA]</scope>
    <source>
        <strain evidence="9 10">JCM 14603</strain>
    </source>
</reference>
<evidence type="ECO:0000256" key="5">
    <source>
        <dbReference type="ARBA" id="ARBA00022747"/>
    </source>
</evidence>
<evidence type="ECO:0000256" key="6">
    <source>
        <dbReference type="ARBA" id="ARBA00047422"/>
    </source>
</evidence>